<dbReference type="RefSeq" id="WP_235291100.1">
    <property type="nucleotide sequence ID" value="NZ_BSOH01000007.1"/>
</dbReference>
<dbReference type="SUPFAM" id="SSF69255">
    <property type="entry name" value="gp5 N-terminal domain-like"/>
    <property type="match status" value="1"/>
</dbReference>
<sequence length="602" mass="66250">MAKHSLYDQKTDLVALDVKIDGQSVSDKVQIDAISVYKSLYKISTAKIEINDGNISDAKFETIENESYEHGKEVEIKMGYHNDKETVFKGIIVKHSIKISSSKSSKIILECADKAIKMTGQRNFEYHKSMKDSDIISKLISDYGISKEVDSTNKQHEMVVQHNTSNWDFVIARAQANKMVVATDDGKIKVKKPSTGGAVVDLIFGENIIDMDLSIDGRTQVQDLETMSWDPKKQETVTSTGADADDVDKLGNLKGKSIAGDLGYGKTELHSTGNMDTEELKQWADGSVLLSRLSRVRGIIKTQGIKVNPIDTVELKSLGKYYDGEAFVSGVFHEQKDGNWITEIELGISPDLFVKQKNDINLPVADGLFPGVHGLFIGKVKKIDGDPEGEFRVQVTLPMVDGANGEGVWARMSNLMASDKFGSWFCPEVDDEVVCGALGGDLRFPVILGHLYSSKRPYAESEFAHNSQNNEKGWYTREELLFHFNDKDKIIRIETPGGQKFKLDDKDKSITLEDQHSNKMVMDSSGFKFSGNKDFIVDVQGKMDLKAGRNILVKSTMGGNFDAEGMMVKVKGTGSATVEGSGSVTVTSTGMAALKGSIVMIN</sequence>
<dbReference type="Gene3D" id="2.30.300.10">
    <property type="entry name" value="Baseplate protein-like domain - beta roll fold"/>
    <property type="match status" value="1"/>
</dbReference>
<dbReference type="InterPro" id="IPR037026">
    <property type="entry name" value="Vgr_OB-fold_dom_sf"/>
</dbReference>
<dbReference type="AlphaFoldDB" id="A0AA37WF75"/>
<evidence type="ECO:0000313" key="3">
    <source>
        <dbReference type="Proteomes" id="UP001156666"/>
    </source>
</evidence>
<keyword evidence="3" id="KW-1185">Reference proteome</keyword>
<dbReference type="InterPro" id="IPR006531">
    <property type="entry name" value="Gp5/Vgr_OB"/>
</dbReference>
<dbReference type="Pfam" id="PF04717">
    <property type="entry name" value="Phage_base_V"/>
    <property type="match status" value="1"/>
</dbReference>
<dbReference type="Gene3D" id="3.55.50.10">
    <property type="entry name" value="Baseplate protein-like domains"/>
    <property type="match status" value="1"/>
</dbReference>
<dbReference type="InterPro" id="IPR023399">
    <property type="entry name" value="Baseplate-like_2-layer_sand"/>
</dbReference>
<dbReference type="SUPFAM" id="SSF69279">
    <property type="entry name" value="Phage tail proteins"/>
    <property type="match status" value="1"/>
</dbReference>
<organism evidence="2 3">
    <name type="scientific">Portibacter lacus</name>
    <dbReference type="NCBI Taxonomy" id="1099794"/>
    <lineage>
        <taxon>Bacteria</taxon>
        <taxon>Pseudomonadati</taxon>
        <taxon>Bacteroidota</taxon>
        <taxon>Saprospiria</taxon>
        <taxon>Saprospirales</taxon>
        <taxon>Haliscomenobacteraceae</taxon>
        <taxon>Portibacter</taxon>
    </lineage>
</organism>
<dbReference type="InterPro" id="IPR006533">
    <property type="entry name" value="T6SS_Vgr_RhsGE"/>
</dbReference>
<feature type="domain" description="Gp5/Type VI secretion system Vgr protein OB-fold" evidence="1">
    <location>
        <begin position="377"/>
        <end position="452"/>
    </location>
</feature>
<reference evidence="2" key="1">
    <citation type="journal article" date="2014" name="Int. J. Syst. Evol. Microbiol.">
        <title>Complete genome sequence of Corynebacterium casei LMG S-19264T (=DSM 44701T), isolated from a smear-ripened cheese.</title>
        <authorList>
            <consortium name="US DOE Joint Genome Institute (JGI-PGF)"/>
            <person name="Walter F."/>
            <person name="Albersmeier A."/>
            <person name="Kalinowski J."/>
            <person name="Ruckert C."/>
        </authorList>
    </citation>
    <scope>NUCLEOTIDE SEQUENCE</scope>
    <source>
        <strain evidence="2">NBRC 108769</strain>
    </source>
</reference>
<gene>
    <name evidence="2" type="ORF">GCM10007940_13250</name>
</gene>
<proteinExistence type="predicted"/>
<dbReference type="NCBIfam" id="TIGR01646">
    <property type="entry name" value="vgr_GE"/>
    <property type="match status" value="1"/>
</dbReference>
<evidence type="ECO:0000259" key="1">
    <source>
        <dbReference type="Pfam" id="PF04717"/>
    </source>
</evidence>
<comment type="caution">
    <text evidence="2">The sequence shown here is derived from an EMBL/GenBank/DDBJ whole genome shotgun (WGS) entry which is preliminary data.</text>
</comment>
<evidence type="ECO:0000313" key="2">
    <source>
        <dbReference type="EMBL" id="GLR16710.1"/>
    </source>
</evidence>
<dbReference type="EMBL" id="BSOH01000007">
    <property type="protein sequence ID" value="GLR16710.1"/>
    <property type="molecule type" value="Genomic_DNA"/>
</dbReference>
<dbReference type="Gene3D" id="2.40.50.230">
    <property type="entry name" value="Gp5 N-terminal domain"/>
    <property type="match status" value="1"/>
</dbReference>
<dbReference type="Proteomes" id="UP001156666">
    <property type="component" value="Unassembled WGS sequence"/>
</dbReference>
<accession>A0AA37WF75</accession>
<dbReference type="Gene3D" id="3.30.1920.10">
    <property type="entry name" value="Baseplate protein-like domains - 2 layer sandwich fold"/>
    <property type="match status" value="1"/>
</dbReference>
<reference evidence="2" key="2">
    <citation type="submission" date="2023-01" db="EMBL/GenBank/DDBJ databases">
        <title>Draft genome sequence of Portibacter lacus strain NBRC 108769.</title>
        <authorList>
            <person name="Sun Q."/>
            <person name="Mori K."/>
        </authorList>
    </citation>
    <scope>NUCLEOTIDE SEQUENCE</scope>
    <source>
        <strain evidence="2">NBRC 108769</strain>
    </source>
</reference>
<protein>
    <recommendedName>
        <fullName evidence="1">Gp5/Type VI secretion system Vgr protein OB-fold domain-containing protein</fullName>
    </recommendedName>
</protein>
<name>A0AA37WF75_9BACT</name>